<dbReference type="PROSITE" id="PS00018">
    <property type="entry name" value="EF_HAND_1"/>
    <property type="match status" value="1"/>
</dbReference>
<dbReference type="GO" id="GO:0000272">
    <property type="term" value="P:polysaccharide catabolic process"/>
    <property type="evidence" value="ECO:0007669"/>
    <property type="project" value="InterPro"/>
</dbReference>
<dbReference type="PROSITE" id="PS50853">
    <property type="entry name" value="FN3"/>
    <property type="match status" value="1"/>
</dbReference>
<feature type="compositionally biased region" description="Polar residues" evidence="1">
    <location>
        <begin position="400"/>
        <end position="415"/>
    </location>
</feature>
<evidence type="ECO:0000256" key="1">
    <source>
        <dbReference type="SAM" id="MobiDB-lite"/>
    </source>
</evidence>
<comment type="caution">
    <text evidence="4">The sequence shown here is derived from an EMBL/GenBank/DDBJ whole genome shotgun (WGS) entry which is preliminary data.</text>
</comment>
<evidence type="ECO:0000256" key="2">
    <source>
        <dbReference type="SAM" id="SignalP"/>
    </source>
</evidence>
<dbReference type="InterPro" id="IPR018247">
    <property type="entry name" value="EF_Hand_1_Ca_BS"/>
</dbReference>
<dbReference type="SUPFAM" id="SSF49265">
    <property type="entry name" value="Fibronectin type III"/>
    <property type="match status" value="1"/>
</dbReference>
<reference evidence="4 5" key="1">
    <citation type="journal article" date="2016" name="Nat. Commun.">
        <title>Thousands of microbial genomes shed light on interconnected biogeochemical processes in an aquifer system.</title>
        <authorList>
            <person name="Anantharaman K."/>
            <person name="Brown C.T."/>
            <person name="Hug L.A."/>
            <person name="Sharon I."/>
            <person name="Castelle C.J."/>
            <person name="Probst A.J."/>
            <person name="Thomas B.C."/>
            <person name="Singh A."/>
            <person name="Wilkins M.J."/>
            <person name="Karaoz U."/>
            <person name="Brodie E.L."/>
            <person name="Williams K.H."/>
            <person name="Hubbard S.S."/>
            <person name="Banfield J.F."/>
        </authorList>
    </citation>
    <scope>NUCLEOTIDE SEQUENCE [LARGE SCALE GENOMIC DNA]</scope>
</reference>
<dbReference type="InterPro" id="IPR036116">
    <property type="entry name" value="FN3_sf"/>
</dbReference>
<sequence>MTIRPVKKKWLGLVTVFLFFSPAYFARATAIVTPATGGSSISADTTGGAYTSLTGPAIAEGLVSEINTGTIILNVPSGFVFDTGGTAPTVLVTRIAGSGADTRNINDVPSGTSIAVTISTTQITFTVTGATSNGVRNSLTWQNVRVRPAAGTPLASGNITKTGTSAISGITNGTSNFGTLTEVVGATSELVVTTQPSADATTGVVFSVLPVVTVRDQFGSTVTSDNATTITRTAVLSTQLCGGTAGSGILSSTPAIGAVVSAGVMAYTAMQYSATESIKICFSSSGITSALSTAINVTEVPDTTAPLAISNLALSSPSNSAMVVSWTAPGDDDSTGTATTYDLRYATSVITAGNFSSATAVTGEPAPSVAGSSESMSVSGLLPSTTYYFAIQTSDEVPNTSTISNVPSLTTTLDTGDSPDDGSVASSGGGGQPTTATFSGQAYPASTIELLRRSFLEDIYHVTPTESVSIKEDGTFEISQAAILSAEYFYILQVTDKDGRKTMMSFEANLLHQSNFTVKDIFVPPTLALVHTLLTRADDLQLIGYGAPGSTVEMEIDTIPQKETELLDEKGYYVLTKSITKLSVGAHYVRVRLVDKDGRKSDFSATRAFKKSLLAASRADFNNDGAVNITDWSVFLFRWGSEDPSLKSTVDLDGNGVVDIFDLSVFLNKIEI</sequence>
<keyword evidence="2" id="KW-0732">Signal</keyword>
<dbReference type="InterPro" id="IPR013783">
    <property type="entry name" value="Ig-like_fold"/>
</dbReference>
<proteinExistence type="predicted"/>
<feature type="chain" id="PRO_5009582980" description="Fibronectin type-III domain-containing protein" evidence="2">
    <location>
        <begin position="26"/>
        <end position="672"/>
    </location>
</feature>
<dbReference type="SMART" id="SM00060">
    <property type="entry name" value="FN3"/>
    <property type="match status" value="1"/>
</dbReference>
<dbReference type="EMBL" id="MHNL01000005">
    <property type="protein sequence ID" value="OGZ45791.1"/>
    <property type="molecule type" value="Genomic_DNA"/>
</dbReference>
<dbReference type="Gene3D" id="1.10.1330.10">
    <property type="entry name" value="Dockerin domain"/>
    <property type="match status" value="1"/>
</dbReference>
<accession>A0A1G2G7A6</accession>
<protein>
    <recommendedName>
        <fullName evidence="3">Fibronectin type-III domain-containing protein</fullName>
    </recommendedName>
</protein>
<dbReference type="Pfam" id="PF00041">
    <property type="entry name" value="fn3"/>
    <property type="match status" value="1"/>
</dbReference>
<evidence type="ECO:0000259" key="3">
    <source>
        <dbReference type="PROSITE" id="PS50853"/>
    </source>
</evidence>
<feature type="region of interest" description="Disordered" evidence="1">
    <location>
        <begin position="400"/>
        <end position="439"/>
    </location>
</feature>
<feature type="domain" description="Fibronectin type-III" evidence="3">
    <location>
        <begin position="308"/>
        <end position="414"/>
    </location>
</feature>
<organism evidence="4 5">
    <name type="scientific">Candidatus Ryanbacteria bacterium RIFCSPHIGHO2_01_FULL_48_27</name>
    <dbReference type="NCBI Taxonomy" id="1802115"/>
    <lineage>
        <taxon>Bacteria</taxon>
        <taxon>Candidatus Ryaniibacteriota</taxon>
    </lineage>
</organism>
<evidence type="ECO:0000313" key="5">
    <source>
        <dbReference type="Proteomes" id="UP000177785"/>
    </source>
</evidence>
<dbReference type="CDD" id="cd00063">
    <property type="entry name" value="FN3"/>
    <property type="match status" value="1"/>
</dbReference>
<gene>
    <name evidence="4" type="ORF">A2756_02695</name>
</gene>
<name>A0A1G2G7A6_9BACT</name>
<evidence type="ECO:0000313" key="4">
    <source>
        <dbReference type="EMBL" id="OGZ45791.1"/>
    </source>
</evidence>
<dbReference type="STRING" id="1802115.A2756_02695"/>
<dbReference type="InterPro" id="IPR036439">
    <property type="entry name" value="Dockerin_dom_sf"/>
</dbReference>
<dbReference type="Proteomes" id="UP000177785">
    <property type="component" value="Unassembled WGS sequence"/>
</dbReference>
<dbReference type="AlphaFoldDB" id="A0A1G2G7A6"/>
<dbReference type="Gene3D" id="2.60.40.10">
    <property type="entry name" value="Immunoglobulins"/>
    <property type="match status" value="1"/>
</dbReference>
<feature type="signal peptide" evidence="2">
    <location>
        <begin position="1"/>
        <end position="25"/>
    </location>
</feature>
<dbReference type="InterPro" id="IPR003961">
    <property type="entry name" value="FN3_dom"/>
</dbReference>